<keyword evidence="1" id="KW-0472">Membrane</keyword>
<dbReference type="Proteomes" id="UP000198694">
    <property type="component" value="Unassembled WGS sequence"/>
</dbReference>
<feature type="transmembrane region" description="Helical" evidence="1">
    <location>
        <begin position="168"/>
        <end position="189"/>
    </location>
</feature>
<reference evidence="2 3" key="1">
    <citation type="submission" date="2016-10" db="EMBL/GenBank/DDBJ databases">
        <authorList>
            <person name="de Groot N.N."/>
        </authorList>
    </citation>
    <scope>NUCLEOTIDE SEQUENCE [LARGE SCALE GENOMIC DNA]</scope>
    <source>
        <strain evidence="2 3">CGMCC 1.6502</strain>
    </source>
</reference>
<protein>
    <submittedName>
        <fullName evidence="2">Uncharacterized membrane protein YesL</fullName>
    </submittedName>
</protein>
<dbReference type="Pfam" id="PF04854">
    <property type="entry name" value="DUF624"/>
    <property type="match status" value="1"/>
</dbReference>
<evidence type="ECO:0000313" key="3">
    <source>
        <dbReference type="Proteomes" id="UP000198694"/>
    </source>
</evidence>
<sequence>MQMGRLLNGVLVFCKWITHFTILNLLWIGCTLLGGIIFGIAPSTVAMYAVSRKHLIGEEDAPVFRIFWQVYRQEFFRANRMGLILAGFGIVWYFDLHFFRQFEGGFYTIMNYLMTIIGLTYIILLVYILPVYVHYELSVFAYIKHALIIGFLHPANLILMLAGSLSTYYFFISFPGFIPLFGFTVFAHLNMWLAFKCFENVEDAAVASRVP</sequence>
<name>A0A1G8WHI7_9BACI</name>
<dbReference type="AlphaFoldDB" id="A0A1G8WHI7"/>
<gene>
    <name evidence="2" type="ORF">SAMN05216243_0810</name>
</gene>
<feature type="transmembrane region" description="Helical" evidence="1">
    <location>
        <begin position="25"/>
        <end position="50"/>
    </location>
</feature>
<dbReference type="STRING" id="407036.SAMN05216243_0810"/>
<dbReference type="PROSITE" id="PS51257">
    <property type="entry name" value="PROKAR_LIPOPROTEIN"/>
    <property type="match status" value="1"/>
</dbReference>
<dbReference type="OrthoDB" id="2182676at2"/>
<dbReference type="InterPro" id="IPR006938">
    <property type="entry name" value="DUF624"/>
</dbReference>
<accession>A0A1G8WHI7</accession>
<evidence type="ECO:0000256" key="1">
    <source>
        <dbReference type="SAM" id="Phobius"/>
    </source>
</evidence>
<organism evidence="2 3">
    <name type="scientific">Sediminibacillus albus</name>
    <dbReference type="NCBI Taxonomy" id="407036"/>
    <lineage>
        <taxon>Bacteria</taxon>
        <taxon>Bacillati</taxon>
        <taxon>Bacillota</taxon>
        <taxon>Bacilli</taxon>
        <taxon>Bacillales</taxon>
        <taxon>Bacillaceae</taxon>
        <taxon>Sediminibacillus</taxon>
    </lineage>
</organism>
<feature type="transmembrane region" description="Helical" evidence="1">
    <location>
        <begin position="81"/>
        <end position="99"/>
    </location>
</feature>
<dbReference type="RefSeq" id="WP_093211287.1">
    <property type="nucleotide sequence ID" value="NZ_FNFL01000001.1"/>
</dbReference>
<proteinExistence type="predicted"/>
<keyword evidence="3" id="KW-1185">Reference proteome</keyword>
<keyword evidence="1" id="KW-1133">Transmembrane helix</keyword>
<keyword evidence="1" id="KW-0812">Transmembrane</keyword>
<evidence type="ECO:0000313" key="2">
    <source>
        <dbReference type="EMBL" id="SDJ77772.1"/>
    </source>
</evidence>
<feature type="transmembrane region" description="Helical" evidence="1">
    <location>
        <begin position="141"/>
        <end position="162"/>
    </location>
</feature>
<dbReference type="EMBL" id="FNFL01000001">
    <property type="protein sequence ID" value="SDJ77772.1"/>
    <property type="molecule type" value="Genomic_DNA"/>
</dbReference>
<feature type="transmembrane region" description="Helical" evidence="1">
    <location>
        <begin position="105"/>
        <end position="129"/>
    </location>
</feature>